<dbReference type="AlphaFoldDB" id="A0A6V7V8T1"/>
<evidence type="ECO:0000313" key="1">
    <source>
        <dbReference type="EMBL" id="CAD2171340.1"/>
    </source>
</evidence>
<comment type="caution">
    <text evidence="1">The sequence shown here is derived from an EMBL/GenBank/DDBJ whole genome shotgun (WGS) entry which is preliminary data.</text>
</comment>
<name>A0A6V7V8T1_MELEN</name>
<gene>
    <name evidence="1" type="ORF">MENT_LOCUS22811</name>
</gene>
<reference evidence="1 2" key="1">
    <citation type="submission" date="2020-08" db="EMBL/GenBank/DDBJ databases">
        <authorList>
            <person name="Koutsovoulos G."/>
            <person name="Danchin GJ E."/>
        </authorList>
    </citation>
    <scope>NUCLEOTIDE SEQUENCE [LARGE SCALE GENOMIC DNA]</scope>
</reference>
<dbReference type="EMBL" id="CAJEWN010000182">
    <property type="protein sequence ID" value="CAD2171340.1"/>
    <property type="molecule type" value="Genomic_DNA"/>
</dbReference>
<accession>A0A6V7V8T1</accession>
<organism evidence="1 2">
    <name type="scientific">Meloidogyne enterolobii</name>
    <name type="common">Root-knot nematode worm</name>
    <name type="synonym">Meloidogyne mayaguensis</name>
    <dbReference type="NCBI Taxonomy" id="390850"/>
    <lineage>
        <taxon>Eukaryota</taxon>
        <taxon>Metazoa</taxon>
        <taxon>Ecdysozoa</taxon>
        <taxon>Nematoda</taxon>
        <taxon>Chromadorea</taxon>
        <taxon>Rhabditida</taxon>
        <taxon>Tylenchina</taxon>
        <taxon>Tylenchomorpha</taxon>
        <taxon>Tylenchoidea</taxon>
        <taxon>Meloidogynidae</taxon>
        <taxon>Meloidogyninae</taxon>
        <taxon>Meloidogyne</taxon>
    </lineage>
</organism>
<proteinExistence type="predicted"/>
<protein>
    <submittedName>
        <fullName evidence="1">Uncharacterized protein</fullName>
    </submittedName>
</protein>
<evidence type="ECO:0000313" key="2">
    <source>
        <dbReference type="Proteomes" id="UP000580250"/>
    </source>
</evidence>
<sequence>MENWKMIIFIYLKMFQNYSIFLKMKKLLKKMKHMKMQNFVVYLINNQFCQI</sequence>
<dbReference type="Proteomes" id="UP000580250">
    <property type="component" value="Unassembled WGS sequence"/>
</dbReference>